<dbReference type="SUPFAM" id="SSF53067">
    <property type="entry name" value="Actin-like ATPase domain"/>
    <property type="match status" value="1"/>
</dbReference>
<dbReference type="GO" id="GO:0140662">
    <property type="term" value="F:ATP-dependent protein folding chaperone"/>
    <property type="evidence" value="ECO:0007669"/>
    <property type="project" value="InterPro"/>
</dbReference>
<keyword evidence="5" id="KW-1185">Reference proteome</keyword>
<dbReference type="GO" id="GO:0030968">
    <property type="term" value="P:endoplasmic reticulum unfolded protein response"/>
    <property type="evidence" value="ECO:0007669"/>
    <property type="project" value="TreeGrafter"/>
</dbReference>
<evidence type="ECO:0008006" key="6">
    <source>
        <dbReference type="Google" id="ProtNLM"/>
    </source>
</evidence>
<evidence type="ECO:0000256" key="2">
    <source>
        <dbReference type="ARBA" id="ARBA00022840"/>
    </source>
</evidence>
<accession>A0A165YNC3</accession>
<organism evidence="4 5">
    <name type="scientific">Athelia psychrophila</name>
    <dbReference type="NCBI Taxonomy" id="1759441"/>
    <lineage>
        <taxon>Eukaryota</taxon>
        <taxon>Fungi</taxon>
        <taxon>Dikarya</taxon>
        <taxon>Basidiomycota</taxon>
        <taxon>Agaricomycotina</taxon>
        <taxon>Agaricomycetes</taxon>
        <taxon>Agaricomycetidae</taxon>
        <taxon>Atheliales</taxon>
        <taxon>Atheliaceae</taxon>
        <taxon>Athelia</taxon>
    </lineage>
</organism>
<evidence type="ECO:0000256" key="1">
    <source>
        <dbReference type="ARBA" id="ARBA00022741"/>
    </source>
</evidence>
<keyword evidence="3" id="KW-0143">Chaperone</keyword>
<name>A0A165YNC3_9AGAM</name>
<dbReference type="InterPro" id="IPR043129">
    <property type="entry name" value="ATPase_NBD"/>
</dbReference>
<reference evidence="4 5" key="1">
    <citation type="journal article" date="2016" name="Mol. Biol. Evol.">
        <title>Comparative Genomics of Early-Diverging Mushroom-Forming Fungi Provides Insights into the Origins of Lignocellulose Decay Capabilities.</title>
        <authorList>
            <person name="Nagy L.G."/>
            <person name="Riley R."/>
            <person name="Tritt A."/>
            <person name="Adam C."/>
            <person name="Daum C."/>
            <person name="Floudas D."/>
            <person name="Sun H."/>
            <person name="Yadav J.S."/>
            <person name="Pangilinan J."/>
            <person name="Larsson K.H."/>
            <person name="Matsuura K."/>
            <person name="Barry K."/>
            <person name="Labutti K."/>
            <person name="Kuo R."/>
            <person name="Ohm R.A."/>
            <person name="Bhattacharya S.S."/>
            <person name="Shirouzu T."/>
            <person name="Yoshinaga Y."/>
            <person name="Martin F.M."/>
            <person name="Grigoriev I.V."/>
            <person name="Hibbett D.S."/>
        </authorList>
    </citation>
    <scope>NUCLEOTIDE SEQUENCE [LARGE SCALE GENOMIC DNA]</scope>
    <source>
        <strain evidence="4 5">CBS 109695</strain>
    </source>
</reference>
<dbReference type="STRING" id="436010.A0A165YNC3"/>
<dbReference type="InterPro" id="IPR013126">
    <property type="entry name" value="Hsp_70_fam"/>
</dbReference>
<dbReference type="Gene3D" id="3.90.640.10">
    <property type="entry name" value="Actin, Chain A, domain 4"/>
    <property type="match status" value="1"/>
</dbReference>
<dbReference type="AlphaFoldDB" id="A0A165YNC3"/>
<dbReference type="GO" id="GO:0034663">
    <property type="term" value="C:endoplasmic reticulum chaperone complex"/>
    <property type="evidence" value="ECO:0007669"/>
    <property type="project" value="TreeGrafter"/>
</dbReference>
<keyword evidence="2" id="KW-0067">ATP-binding</keyword>
<dbReference type="Pfam" id="PF00012">
    <property type="entry name" value="HSP70"/>
    <property type="match status" value="1"/>
</dbReference>
<evidence type="ECO:0000313" key="5">
    <source>
        <dbReference type="Proteomes" id="UP000076532"/>
    </source>
</evidence>
<evidence type="ECO:0000313" key="4">
    <source>
        <dbReference type="EMBL" id="KZP09741.1"/>
    </source>
</evidence>
<dbReference type="EMBL" id="KV417693">
    <property type="protein sequence ID" value="KZP09741.1"/>
    <property type="molecule type" value="Genomic_DNA"/>
</dbReference>
<dbReference type="PANTHER" id="PTHR45639">
    <property type="entry name" value="HSC70CB, ISOFORM G-RELATED"/>
    <property type="match status" value="1"/>
</dbReference>
<keyword evidence="1" id="KW-0547">Nucleotide-binding</keyword>
<dbReference type="PANTHER" id="PTHR45639:SF3">
    <property type="entry name" value="HYPOXIA UP-REGULATED PROTEIN 1"/>
    <property type="match status" value="1"/>
</dbReference>
<dbReference type="OrthoDB" id="10262720at2759"/>
<proteinExistence type="predicted"/>
<gene>
    <name evidence="4" type="ORF">FIBSPDRAFT_1051705</name>
</gene>
<evidence type="ECO:0000256" key="3">
    <source>
        <dbReference type="ARBA" id="ARBA00023186"/>
    </source>
</evidence>
<dbReference type="GO" id="GO:0005524">
    <property type="term" value="F:ATP binding"/>
    <property type="evidence" value="ECO:0007669"/>
    <property type="project" value="UniProtKB-KW"/>
</dbReference>
<protein>
    <recommendedName>
        <fullName evidence="6">Actin-like ATPase domain-containing protein</fullName>
    </recommendedName>
</protein>
<dbReference type="Gene3D" id="3.30.420.40">
    <property type="match status" value="1"/>
</dbReference>
<dbReference type="Proteomes" id="UP000076532">
    <property type="component" value="Unassembled WGS sequence"/>
</dbReference>
<sequence length="185" mass="20293">MATWIFVYAPLKQARPHARPTRPCTPTQVSTHALPQIVHAYTQPPCPMTPHSPLAPALSTCFPAPEYHIIYDTGASSVRATVVQFSSEGAGRWKAAGTQITVAGVGYDREIGGTEMDRRLRDILVDEFNAKHKKDIRADRRGMAKLWKEAGGRVKAVLSANTDVVATVESLAWDIDFKAKIKRAA</sequence>